<proteinExistence type="predicted"/>
<dbReference type="EC" id="5.1.3.13" evidence="3"/>
<dbReference type="Proteomes" id="UP000557307">
    <property type="component" value="Unassembled WGS sequence"/>
</dbReference>
<evidence type="ECO:0000256" key="5">
    <source>
        <dbReference type="ARBA" id="ARBA00029758"/>
    </source>
</evidence>
<protein>
    <recommendedName>
        <fullName evidence="4">dTDP-4-dehydrorhamnose 3,5-epimerase</fullName>
        <ecNumber evidence="3">5.1.3.13</ecNumber>
    </recommendedName>
    <alternativeName>
        <fullName evidence="6">Thymidine diphospho-4-keto-rhamnose 3,5-epimerase</fullName>
    </alternativeName>
    <alternativeName>
        <fullName evidence="5">dTDP-4-keto-6-deoxyglucose 3,5-epimerase</fullName>
    </alternativeName>
    <alternativeName>
        <fullName evidence="7">dTDP-6-deoxy-D-xylo-4-hexulose 3,5-epimerase</fullName>
    </alternativeName>
</protein>
<dbReference type="InterPro" id="IPR014710">
    <property type="entry name" value="RmlC-like_jellyroll"/>
</dbReference>
<feature type="site" description="Participates in a stacking interaction with the thymidine ring of dTDP-4-oxo-6-deoxyglucose" evidence="8">
    <location>
        <position position="151"/>
    </location>
</feature>
<dbReference type="RefSeq" id="WP_184175447.1">
    <property type="nucleotide sequence ID" value="NZ_JACHGF010000005.1"/>
</dbReference>
<sequence>MNWNLPGTEKDPQSITADWTPSALTLIEGVQVKEVKNVLKNNGYLTEIYRKEWEVDGLPVDQVFQVTLLPKGISAWHAHQFTTDRIFVNVGSIKVVLYDGREGSPTYGMINEFRGGTLRPMLIIVPPQVWHGVQNYTDTTASLLNIVDQAYQYEDPDHWRIPGNTPHIPYQFS</sequence>
<evidence type="ECO:0000256" key="6">
    <source>
        <dbReference type="ARBA" id="ARBA00031424"/>
    </source>
</evidence>
<keyword evidence="10" id="KW-1185">Reference proteome</keyword>
<comment type="catalytic activity">
    <reaction evidence="1">
        <text>dTDP-4-dehydro-6-deoxy-alpha-D-glucose = dTDP-4-dehydro-beta-L-rhamnose</text>
        <dbReference type="Rhea" id="RHEA:16969"/>
        <dbReference type="ChEBI" id="CHEBI:57649"/>
        <dbReference type="ChEBI" id="CHEBI:62830"/>
        <dbReference type="EC" id="5.1.3.13"/>
    </reaction>
</comment>
<dbReference type="Gene3D" id="2.60.120.10">
    <property type="entry name" value="Jelly Rolls"/>
    <property type="match status" value="1"/>
</dbReference>
<evidence type="ECO:0000256" key="8">
    <source>
        <dbReference type="PIRSR" id="PIRSR600888-3"/>
    </source>
</evidence>
<dbReference type="SUPFAM" id="SSF51182">
    <property type="entry name" value="RmlC-like cupins"/>
    <property type="match status" value="1"/>
</dbReference>
<dbReference type="GO" id="GO:0008830">
    <property type="term" value="F:dTDP-4-dehydrorhamnose 3,5-epimerase activity"/>
    <property type="evidence" value="ECO:0007669"/>
    <property type="project" value="UniProtKB-EC"/>
</dbReference>
<reference evidence="9 10" key="1">
    <citation type="submission" date="2020-08" db="EMBL/GenBank/DDBJ databases">
        <title>Genomic Encyclopedia of Type Strains, Phase IV (KMG-IV): sequencing the most valuable type-strain genomes for metagenomic binning, comparative biology and taxonomic classification.</title>
        <authorList>
            <person name="Goeker M."/>
        </authorList>
    </citation>
    <scope>NUCLEOTIDE SEQUENCE [LARGE SCALE GENOMIC DNA]</scope>
    <source>
        <strain evidence="9 10">DSM 105074</strain>
    </source>
</reference>
<comment type="function">
    <text evidence="2">Catalyzes the epimerization of the C3' and C5'positions of dTDP-6-deoxy-D-xylo-4-hexulose, forming dTDP-6-deoxy-L-lyxo-4-hexulose.</text>
</comment>
<dbReference type="GO" id="GO:0005829">
    <property type="term" value="C:cytosol"/>
    <property type="evidence" value="ECO:0007669"/>
    <property type="project" value="TreeGrafter"/>
</dbReference>
<gene>
    <name evidence="9" type="ORF">HNQ92_003527</name>
</gene>
<evidence type="ECO:0000256" key="4">
    <source>
        <dbReference type="ARBA" id="ARBA00019595"/>
    </source>
</evidence>
<dbReference type="AlphaFoldDB" id="A0A840TZP3"/>
<evidence type="ECO:0000256" key="7">
    <source>
        <dbReference type="ARBA" id="ARBA00033311"/>
    </source>
</evidence>
<evidence type="ECO:0000313" key="9">
    <source>
        <dbReference type="EMBL" id="MBB5285370.1"/>
    </source>
</evidence>
<dbReference type="PANTHER" id="PTHR21047:SF2">
    <property type="entry name" value="THYMIDINE DIPHOSPHO-4-KETO-RHAMNOSE 3,5-EPIMERASE"/>
    <property type="match status" value="1"/>
</dbReference>
<evidence type="ECO:0000256" key="2">
    <source>
        <dbReference type="ARBA" id="ARBA00001997"/>
    </source>
</evidence>
<keyword evidence="9" id="KW-0413">Isomerase</keyword>
<accession>A0A840TZP3</accession>
<evidence type="ECO:0000256" key="1">
    <source>
        <dbReference type="ARBA" id="ARBA00001298"/>
    </source>
</evidence>
<dbReference type="InterPro" id="IPR011051">
    <property type="entry name" value="RmlC_Cupin_sf"/>
</dbReference>
<name>A0A840TZP3_9BACT</name>
<dbReference type="PANTHER" id="PTHR21047">
    <property type="entry name" value="DTDP-6-DEOXY-D-GLUCOSE-3,5 EPIMERASE"/>
    <property type="match status" value="1"/>
</dbReference>
<evidence type="ECO:0000256" key="3">
    <source>
        <dbReference type="ARBA" id="ARBA00012098"/>
    </source>
</evidence>
<dbReference type="GO" id="GO:0000271">
    <property type="term" value="P:polysaccharide biosynthetic process"/>
    <property type="evidence" value="ECO:0007669"/>
    <property type="project" value="TreeGrafter"/>
</dbReference>
<comment type="caution">
    <text evidence="9">The sequence shown here is derived from an EMBL/GenBank/DDBJ whole genome shotgun (WGS) entry which is preliminary data.</text>
</comment>
<dbReference type="EMBL" id="JACHGF010000005">
    <property type="protein sequence ID" value="MBB5285370.1"/>
    <property type="molecule type" value="Genomic_DNA"/>
</dbReference>
<organism evidence="9 10">
    <name type="scientific">Rhabdobacter roseus</name>
    <dbReference type="NCBI Taxonomy" id="1655419"/>
    <lineage>
        <taxon>Bacteria</taxon>
        <taxon>Pseudomonadati</taxon>
        <taxon>Bacteroidota</taxon>
        <taxon>Cytophagia</taxon>
        <taxon>Cytophagales</taxon>
        <taxon>Cytophagaceae</taxon>
        <taxon>Rhabdobacter</taxon>
    </lineage>
</organism>
<dbReference type="InterPro" id="IPR000888">
    <property type="entry name" value="RmlC-like"/>
</dbReference>
<dbReference type="CDD" id="cd02208">
    <property type="entry name" value="cupin_RmlC-like"/>
    <property type="match status" value="1"/>
</dbReference>
<evidence type="ECO:0000313" key="10">
    <source>
        <dbReference type="Proteomes" id="UP000557307"/>
    </source>
</evidence>